<dbReference type="GO" id="GO:0002939">
    <property type="term" value="P:tRNA N1-guanine methylation"/>
    <property type="evidence" value="ECO:0007669"/>
    <property type="project" value="TreeGrafter"/>
</dbReference>
<dbReference type="InterPro" id="IPR029028">
    <property type="entry name" value="Alpha/beta_knot_MTases"/>
</dbReference>
<comment type="subunit">
    <text evidence="4">Homodimer.</text>
</comment>
<dbReference type="InterPro" id="IPR016009">
    <property type="entry name" value="tRNA_MeTrfase_TRMD/TRM10"/>
</dbReference>
<evidence type="ECO:0000256" key="7">
    <source>
        <dbReference type="ARBA" id="ARBA00022490"/>
    </source>
</evidence>
<dbReference type="GO" id="GO:0005829">
    <property type="term" value="C:cytosol"/>
    <property type="evidence" value="ECO:0007669"/>
    <property type="project" value="TreeGrafter"/>
</dbReference>
<protein>
    <recommendedName>
        <fullName evidence="6">tRNA (guanine-N(1)-)-methyltransferase</fullName>
        <ecNumber evidence="5">2.1.1.228</ecNumber>
    </recommendedName>
    <alternativeName>
        <fullName evidence="12">M1G-methyltransferase</fullName>
    </alternativeName>
    <alternativeName>
        <fullName evidence="13">tRNA [GM37] methyltransferase</fullName>
    </alternativeName>
</protein>
<evidence type="ECO:0000256" key="9">
    <source>
        <dbReference type="ARBA" id="ARBA00022679"/>
    </source>
</evidence>
<comment type="similarity">
    <text evidence="3">Belongs to the RNA methyltransferase TrmD family.</text>
</comment>
<dbReference type="PANTHER" id="PTHR46417:SF1">
    <property type="entry name" value="TRNA (GUANINE-N(1)-)-METHYLTRANSFERASE"/>
    <property type="match status" value="1"/>
</dbReference>
<evidence type="ECO:0000256" key="5">
    <source>
        <dbReference type="ARBA" id="ARBA00012807"/>
    </source>
</evidence>
<dbReference type="InterPro" id="IPR002649">
    <property type="entry name" value="tRNA_m1G_MeTrfase_TrmD"/>
</dbReference>
<evidence type="ECO:0000313" key="17">
    <source>
        <dbReference type="EMBL" id="GAH07597.1"/>
    </source>
</evidence>
<comment type="caution">
    <text evidence="17">The sequence shown here is derived from an EMBL/GenBank/DDBJ whole genome shotgun (WGS) entry which is preliminary data.</text>
</comment>
<gene>
    <name evidence="17" type="ORF">S01H4_61030</name>
</gene>
<accession>X1CIU9</accession>
<evidence type="ECO:0000256" key="1">
    <source>
        <dbReference type="ARBA" id="ARBA00002634"/>
    </source>
</evidence>
<feature type="domain" description="tRNA methyltransferase TRMD/TRM10-type" evidence="16">
    <location>
        <begin position="1"/>
        <end position="38"/>
    </location>
</feature>
<comment type="function">
    <text evidence="1">Specifically methylates guanosine-37 in various tRNAs.</text>
</comment>
<name>X1CIU9_9ZZZZ</name>
<evidence type="ECO:0000256" key="10">
    <source>
        <dbReference type="ARBA" id="ARBA00022691"/>
    </source>
</evidence>
<feature type="region of interest" description="Disordered" evidence="15">
    <location>
        <begin position="21"/>
        <end position="42"/>
    </location>
</feature>
<comment type="subcellular location">
    <subcellularLocation>
        <location evidence="2">Cytoplasm</location>
    </subcellularLocation>
</comment>
<evidence type="ECO:0000256" key="3">
    <source>
        <dbReference type="ARBA" id="ARBA00007630"/>
    </source>
</evidence>
<evidence type="ECO:0000256" key="11">
    <source>
        <dbReference type="ARBA" id="ARBA00022694"/>
    </source>
</evidence>
<sequence length="42" mass="4998">RGWSVPEVLLSGNHAQIARWRREQSIQRTSERRPELLDKANR</sequence>
<dbReference type="GO" id="GO:0052906">
    <property type="term" value="F:tRNA (guanine(37)-N1)-methyltransferase activity"/>
    <property type="evidence" value="ECO:0007669"/>
    <property type="project" value="UniProtKB-EC"/>
</dbReference>
<keyword evidence="9" id="KW-0808">Transferase</keyword>
<dbReference type="EC" id="2.1.1.228" evidence="5"/>
<proteinExistence type="inferred from homology"/>
<dbReference type="PANTHER" id="PTHR46417">
    <property type="entry name" value="TRNA (GUANINE-N(1)-)-METHYLTRANSFERASE"/>
    <property type="match status" value="1"/>
</dbReference>
<dbReference type="InterPro" id="IPR023148">
    <property type="entry name" value="tRNA_m1G_MeTrfase_C_sf"/>
</dbReference>
<keyword evidence="11" id="KW-0819">tRNA processing</keyword>
<feature type="non-terminal residue" evidence="17">
    <location>
        <position position="1"/>
    </location>
</feature>
<evidence type="ECO:0000256" key="12">
    <source>
        <dbReference type="ARBA" id="ARBA00029736"/>
    </source>
</evidence>
<reference evidence="17" key="1">
    <citation type="journal article" date="2014" name="Front. Microbiol.">
        <title>High frequency of phylogenetically diverse reductive dehalogenase-homologous genes in deep subseafloor sedimentary metagenomes.</title>
        <authorList>
            <person name="Kawai M."/>
            <person name="Futagami T."/>
            <person name="Toyoda A."/>
            <person name="Takaki Y."/>
            <person name="Nishi S."/>
            <person name="Hori S."/>
            <person name="Arai W."/>
            <person name="Tsubouchi T."/>
            <person name="Morono Y."/>
            <person name="Uchiyama I."/>
            <person name="Ito T."/>
            <person name="Fujiyama A."/>
            <person name="Inagaki F."/>
            <person name="Takami H."/>
        </authorList>
    </citation>
    <scope>NUCLEOTIDE SEQUENCE</scope>
    <source>
        <strain evidence="17">Expedition CK06-06</strain>
    </source>
</reference>
<organism evidence="17">
    <name type="scientific">marine sediment metagenome</name>
    <dbReference type="NCBI Taxonomy" id="412755"/>
    <lineage>
        <taxon>unclassified sequences</taxon>
        <taxon>metagenomes</taxon>
        <taxon>ecological metagenomes</taxon>
    </lineage>
</organism>
<dbReference type="Gene3D" id="1.10.1270.20">
    <property type="entry name" value="tRNA(m1g37)methyltransferase, domain 2"/>
    <property type="match status" value="1"/>
</dbReference>
<evidence type="ECO:0000259" key="16">
    <source>
        <dbReference type="Pfam" id="PF01746"/>
    </source>
</evidence>
<dbReference type="Pfam" id="PF01746">
    <property type="entry name" value="tRNA_m1G_MT"/>
    <property type="match status" value="1"/>
</dbReference>
<keyword evidence="10" id="KW-0949">S-adenosyl-L-methionine</keyword>
<evidence type="ECO:0000256" key="4">
    <source>
        <dbReference type="ARBA" id="ARBA00011738"/>
    </source>
</evidence>
<dbReference type="SUPFAM" id="SSF75217">
    <property type="entry name" value="alpha/beta knot"/>
    <property type="match status" value="1"/>
</dbReference>
<evidence type="ECO:0000256" key="6">
    <source>
        <dbReference type="ARBA" id="ARBA00014679"/>
    </source>
</evidence>
<comment type="catalytic activity">
    <reaction evidence="14">
        <text>guanosine(37) in tRNA + S-adenosyl-L-methionine = N(1)-methylguanosine(37) in tRNA + S-adenosyl-L-homocysteine + H(+)</text>
        <dbReference type="Rhea" id="RHEA:36899"/>
        <dbReference type="Rhea" id="RHEA-COMP:10145"/>
        <dbReference type="Rhea" id="RHEA-COMP:10147"/>
        <dbReference type="ChEBI" id="CHEBI:15378"/>
        <dbReference type="ChEBI" id="CHEBI:57856"/>
        <dbReference type="ChEBI" id="CHEBI:59789"/>
        <dbReference type="ChEBI" id="CHEBI:73542"/>
        <dbReference type="ChEBI" id="CHEBI:74269"/>
        <dbReference type="EC" id="2.1.1.228"/>
    </reaction>
</comment>
<dbReference type="AlphaFoldDB" id="X1CIU9"/>
<evidence type="ECO:0000256" key="2">
    <source>
        <dbReference type="ARBA" id="ARBA00004496"/>
    </source>
</evidence>
<dbReference type="EMBL" id="BART01036107">
    <property type="protein sequence ID" value="GAH07597.1"/>
    <property type="molecule type" value="Genomic_DNA"/>
</dbReference>
<evidence type="ECO:0000256" key="15">
    <source>
        <dbReference type="SAM" id="MobiDB-lite"/>
    </source>
</evidence>
<keyword evidence="7" id="KW-0963">Cytoplasm</keyword>
<evidence type="ECO:0000256" key="14">
    <source>
        <dbReference type="ARBA" id="ARBA00047783"/>
    </source>
</evidence>
<evidence type="ECO:0000256" key="13">
    <source>
        <dbReference type="ARBA" id="ARBA00033392"/>
    </source>
</evidence>
<keyword evidence="8" id="KW-0489">Methyltransferase</keyword>
<evidence type="ECO:0000256" key="8">
    <source>
        <dbReference type="ARBA" id="ARBA00022603"/>
    </source>
</evidence>